<dbReference type="EMBL" id="GBRH01252138">
    <property type="protein sequence ID" value="JAD45757.1"/>
    <property type="molecule type" value="Transcribed_RNA"/>
</dbReference>
<name>A0A0A9AF92_ARUDO</name>
<reference evidence="1" key="1">
    <citation type="submission" date="2014-09" db="EMBL/GenBank/DDBJ databases">
        <authorList>
            <person name="Magalhaes I.L.F."/>
            <person name="Oliveira U."/>
            <person name="Santos F.R."/>
            <person name="Vidigal T.H.D.A."/>
            <person name="Brescovit A.D."/>
            <person name="Santos A.J."/>
        </authorList>
    </citation>
    <scope>NUCLEOTIDE SEQUENCE</scope>
    <source>
        <tissue evidence="1">Shoot tissue taken approximately 20 cm above the soil surface</tissue>
    </source>
</reference>
<protein>
    <submittedName>
        <fullName evidence="1">Uncharacterized protein</fullName>
    </submittedName>
</protein>
<reference evidence="1" key="2">
    <citation type="journal article" date="2015" name="Data Brief">
        <title>Shoot transcriptome of the giant reed, Arundo donax.</title>
        <authorList>
            <person name="Barrero R.A."/>
            <person name="Guerrero F.D."/>
            <person name="Moolhuijzen P."/>
            <person name="Goolsby J.A."/>
            <person name="Tidwell J."/>
            <person name="Bellgard S.E."/>
            <person name="Bellgard M.I."/>
        </authorList>
    </citation>
    <scope>NUCLEOTIDE SEQUENCE</scope>
    <source>
        <tissue evidence="1">Shoot tissue taken approximately 20 cm above the soil surface</tissue>
    </source>
</reference>
<dbReference type="AlphaFoldDB" id="A0A0A9AF92"/>
<evidence type="ECO:0000313" key="1">
    <source>
        <dbReference type="EMBL" id="JAD45757.1"/>
    </source>
</evidence>
<sequence length="52" mass="5752">MPQQPAFLAALQPTLYPMAPYPTFPMSPQLAFPMIQPVAAHSLLHEGSSWDQ</sequence>
<accession>A0A0A9AF92</accession>
<organism evidence="1">
    <name type="scientific">Arundo donax</name>
    <name type="common">Giant reed</name>
    <name type="synonym">Donax arundinaceus</name>
    <dbReference type="NCBI Taxonomy" id="35708"/>
    <lineage>
        <taxon>Eukaryota</taxon>
        <taxon>Viridiplantae</taxon>
        <taxon>Streptophyta</taxon>
        <taxon>Embryophyta</taxon>
        <taxon>Tracheophyta</taxon>
        <taxon>Spermatophyta</taxon>
        <taxon>Magnoliopsida</taxon>
        <taxon>Liliopsida</taxon>
        <taxon>Poales</taxon>
        <taxon>Poaceae</taxon>
        <taxon>PACMAD clade</taxon>
        <taxon>Arundinoideae</taxon>
        <taxon>Arundineae</taxon>
        <taxon>Arundo</taxon>
    </lineage>
</organism>
<proteinExistence type="predicted"/>